<organism evidence="1 2">
    <name type="scientific">Hoylesella saccharolytica F0055</name>
    <dbReference type="NCBI Taxonomy" id="1127699"/>
    <lineage>
        <taxon>Bacteria</taxon>
        <taxon>Pseudomonadati</taxon>
        <taxon>Bacteroidota</taxon>
        <taxon>Bacteroidia</taxon>
        <taxon>Bacteroidales</taxon>
        <taxon>Prevotellaceae</taxon>
        <taxon>Hoylesella</taxon>
    </lineage>
</organism>
<dbReference type="OrthoDB" id="1098697at2"/>
<dbReference type="EMBL" id="AMEP01000097">
    <property type="protein sequence ID" value="EKX99728.1"/>
    <property type="molecule type" value="Genomic_DNA"/>
</dbReference>
<comment type="caution">
    <text evidence="1">The sequence shown here is derived from an EMBL/GenBank/DDBJ whole genome shotgun (WGS) entry which is preliminary data.</text>
</comment>
<dbReference type="AlphaFoldDB" id="L1N896"/>
<sequence length="204" mass="23265">MIKKLIISLLLISFFEVLYAKDIRTVWMSIPSSVIPYLDKNQRQELLDLIDMKTKAAVTNLFGDTCKIDTLTNTYLSATLSHSSTLQLKLLPRETGDTIFCMIRSFSGPSIDSQLSFYTLDWAQLAIPQLDYHTLIVKPDTMSTADFEVYKEALRSSLVSLSLSSNQHELDLKITPILLDKDENKNINVQLLQRKLKWNGLTFN</sequence>
<dbReference type="STRING" id="1127699.HMPREF9151_01564"/>
<evidence type="ECO:0000313" key="2">
    <source>
        <dbReference type="Proteomes" id="UP000010433"/>
    </source>
</evidence>
<dbReference type="Pfam" id="PF11644">
    <property type="entry name" value="DUF3256"/>
    <property type="match status" value="1"/>
</dbReference>
<dbReference type="PATRIC" id="fig|1127699.3.peg.1441"/>
<name>L1N896_9BACT</name>
<keyword evidence="2" id="KW-1185">Reference proteome</keyword>
<dbReference type="SUPFAM" id="SSF160925">
    <property type="entry name" value="PG1388-like"/>
    <property type="match status" value="1"/>
</dbReference>
<proteinExistence type="predicted"/>
<dbReference type="Proteomes" id="UP000010433">
    <property type="component" value="Unassembled WGS sequence"/>
</dbReference>
<dbReference type="InterPro" id="IPR021670">
    <property type="entry name" value="DUF3256"/>
</dbReference>
<dbReference type="RefSeq" id="WP_009162870.1">
    <property type="nucleotide sequence ID" value="NZ_KB291003.1"/>
</dbReference>
<evidence type="ECO:0000313" key="1">
    <source>
        <dbReference type="EMBL" id="EKX99728.1"/>
    </source>
</evidence>
<accession>L1N896</accession>
<gene>
    <name evidence="1" type="ORF">HMPREF9151_01564</name>
</gene>
<reference evidence="1 2" key="1">
    <citation type="submission" date="2012-05" db="EMBL/GenBank/DDBJ databases">
        <authorList>
            <person name="Weinstock G."/>
            <person name="Sodergren E."/>
            <person name="Lobos E.A."/>
            <person name="Fulton L."/>
            <person name="Fulton R."/>
            <person name="Courtney L."/>
            <person name="Fronick C."/>
            <person name="O'Laughlin M."/>
            <person name="Godfrey J."/>
            <person name="Wilson R.M."/>
            <person name="Miner T."/>
            <person name="Farmer C."/>
            <person name="Delehaunty K."/>
            <person name="Cordes M."/>
            <person name="Minx P."/>
            <person name="Tomlinson C."/>
            <person name="Chen J."/>
            <person name="Wollam A."/>
            <person name="Pepin K.H."/>
            <person name="Bhonagiri V."/>
            <person name="Zhang X."/>
            <person name="Suruliraj S."/>
            <person name="Warren W."/>
            <person name="Mitreva M."/>
            <person name="Mardis E.R."/>
            <person name="Wilson R.K."/>
        </authorList>
    </citation>
    <scope>NUCLEOTIDE SEQUENCE [LARGE SCALE GENOMIC DNA]</scope>
    <source>
        <strain evidence="1 2">F0055</strain>
    </source>
</reference>
<evidence type="ECO:0008006" key="3">
    <source>
        <dbReference type="Google" id="ProtNLM"/>
    </source>
</evidence>
<protein>
    <recommendedName>
        <fullName evidence="3">DUF3256 domain-containing protein</fullName>
    </recommendedName>
</protein>
<dbReference type="HOGENOM" id="CLU_092046_0_0_10"/>